<dbReference type="InterPro" id="IPR001282">
    <property type="entry name" value="G6P_DH"/>
</dbReference>
<evidence type="ECO:0000256" key="5">
    <source>
        <dbReference type="ARBA" id="ARBA00023277"/>
    </source>
</evidence>
<dbReference type="GO" id="GO:0009051">
    <property type="term" value="P:pentose-phosphate shunt, oxidative branch"/>
    <property type="evidence" value="ECO:0007669"/>
    <property type="project" value="TreeGrafter"/>
</dbReference>
<dbReference type="GO" id="GO:0005829">
    <property type="term" value="C:cytosol"/>
    <property type="evidence" value="ECO:0007669"/>
    <property type="project" value="TreeGrafter"/>
</dbReference>
<dbReference type="InterPro" id="IPR022675">
    <property type="entry name" value="G6P_DH_C"/>
</dbReference>
<evidence type="ECO:0000256" key="1">
    <source>
        <dbReference type="ARBA" id="ARBA00004937"/>
    </source>
</evidence>
<dbReference type="Pfam" id="PF02781">
    <property type="entry name" value="G6PD_C"/>
    <property type="match status" value="1"/>
</dbReference>
<evidence type="ECO:0000313" key="9">
    <source>
        <dbReference type="Proteomes" id="UP000029914"/>
    </source>
</evidence>
<dbReference type="InterPro" id="IPR036291">
    <property type="entry name" value="NAD(P)-bd_dom_sf"/>
</dbReference>
<dbReference type="SUPFAM" id="SSF55347">
    <property type="entry name" value="Glyceraldehyde-3-phosphate dehydrogenase-like, C-terminal domain"/>
    <property type="match status" value="1"/>
</dbReference>
<dbReference type="SUPFAM" id="SSF51735">
    <property type="entry name" value="NAD(P)-binding Rossmann-fold domains"/>
    <property type="match status" value="1"/>
</dbReference>
<dbReference type="PANTHER" id="PTHR23429">
    <property type="entry name" value="GLUCOSE-6-PHOSPHATE 1-DEHYDROGENASE G6PD"/>
    <property type="match status" value="1"/>
</dbReference>
<evidence type="ECO:0000256" key="3">
    <source>
        <dbReference type="ARBA" id="ARBA00022857"/>
    </source>
</evidence>
<keyword evidence="4" id="KW-0560">Oxidoreductase</keyword>
<dbReference type="Gene3D" id="3.40.50.720">
    <property type="entry name" value="NAD(P)-binding Rossmann-like Domain"/>
    <property type="match status" value="1"/>
</dbReference>
<gene>
    <name evidence="8" type="ORF">CDOO_10025</name>
</gene>
<keyword evidence="3" id="KW-0521">NADP</keyword>
<accession>A0A097IHG2</accession>
<proteinExistence type="predicted"/>
<comment type="pathway">
    <text evidence="1">Carbohydrate degradation; pentose phosphate pathway; D-ribulose 5-phosphate from D-glucose 6-phosphate (oxidative stage): step 1/3.</text>
</comment>
<reference evidence="8 9" key="1">
    <citation type="submission" date="2013-09" db="EMBL/GenBank/DDBJ databases">
        <title>Complete genome sequence of Corynebacterium doosanense CAU 212(T) (=DSM 45436(T)), isolated from activated sludge.</title>
        <authorList>
            <person name="Schaffert L."/>
            <person name="Albersmeier A."/>
            <person name="Kalinowski J."/>
            <person name="Ruckert C."/>
        </authorList>
    </citation>
    <scope>NUCLEOTIDE SEQUENCE [LARGE SCALE GENOMIC DNA]</scope>
    <source>
        <strain evidence="8 9">CAU 212</strain>
    </source>
</reference>
<evidence type="ECO:0000256" key="4">
    <source>
        <dbReference type="ARBA" id="ARBA00023002"/>
    </source>
</evidence>
<evidence type="ECO:0000256" key="2">
    <source>
        <dbReference type="ARBA" id="ARBA00022526"/>
    </source>
</evidence>
<name>A0A097IHG2_9CORY</name>
<keyword evidence="9" id="KW-1185">Reference proteome</keyword>
<evidence type="ECO:0000259" key="6">
    <source>
        <dbReference type="Pfam" id="PF00479"/>
    </source>
</evidence>
<keyword evidence="5" id="KW-0119">Carbohydrate metabolism</keyword>
<feature type="domain" description="Glucose-6-phosphate dehydrogenase NAD-binding" evidence="6">
    <location>
        <begin position="12"/>
        <end position="176"/>
    </location>
</feature>
<dbReference type="EMBL" id="CP006764">
    <property type="protein sequence ID" value="AIT61564.1"/>
    <property type="molecule type" value="Genomic_DNA"/>
</dbReference>
<keyword evidence="2" id="KW-0313">Glucose metabolism</keyword>
<dbReference type="PANTHER" id="PTHR23429:SF0">
    <property type="entry name" value="GLUCOSE-6-PHOSPHATE 1-DEHYDROGENASE"/>
    <property type="match status" value="1"/>
</dbReference>
<dbReference type="KEGG" id="cdo:CDOO_10025"/>
<dbReference type="AlphaFoldDB" id="A0A097IHG2"/>
<dbReference type="GO" id="GO:0050661">
    <property type="term" value="F:NADP binding"/>
    <property type="evidence" value="ECO:0007669"/>
    <property type="project" value="InterPro"/>
</dbReference>
<organism evidence="8 9">
    <name type="scientific">Corynebacterium doosanense CAU 212 = DSM 45436</name>
    <dbReference type="NCBI Taxonomy" id="558173"/>
    <lineage>
        <taxon>Bacteria</taxon>
        <taxon>Bacillati</taxon>
        <taxon>Actinomycetota</taxon>
        <taxon>Actinomycetes</taxon>
        <taxon>Mycobacteriales</taxon>
        <taxon>Corynebacteriaceae</taxon>
        <taxon>Corynebacterium</taxon>
    </lineage>
</organism>
<evidence type="ECO:0000313" key="8">
    <source>
        <dbReference type="EMBL" id="AIT61564.1"/>
    </source>
</evidence>
<dbReference type="HOGENOM" id="CLU_013524_5_1_11"/>
<dbReference type="GO" id="GO:0004345">
    <property type="term" value="F:glucose-6-phosphate dehydrogenase activity"/>
    <property type="evidence" value="ECO:0007669"/>
    <property type="project" value="InterPro"/>
</dbReference>
<evidence type="ECO:0000259" key="7">
    <source>
        <dbReference type="Pfam" id="PF02781"/>
    </source>
</evidence>
<sequence length="444" mass="48080">MAGMTKKATLLILGGASDLARRLLIPGAANFLAVHPEAEIDIVGVGTTPQEDYPGFIRSAVQESELVEDESVGERLAKNSRFIEADATDDKELARVIGEANPETRLVIYCALPPSVAGSTIDALCSVELPVGTVLAIEKPIGTDAPSAADVEKRALKVVDESHLYRVDHFLQQSAVSSLIGLLALNRPLLDSFRAESVESVDFVYEETLALEGRAGFYDSTGATRDMHQSHLIQVVMHILAVGGDESVADLLEHASADPANARRGQYTAGEIDGHRVPAYTDEEGIDESSTTETLSQVQIDIDTDRWRGVPVRLRSGKAFGTERKDLTITYLPSDVADGPRTRIVITFDDVLHIQMHVTAGLGVEKHEPLEAVAELHEGHLSPYARVVRALVAGDHRREVPAGTAARAWEVLQPVLDAFDNDEVELEKYPAGSDTFDQWSPPGE</sequence>
<dbReference type="GO" id="GO:0006006">
    <property type="term" value="P:glucose metabolic process"/>
    <property type="evidence" value="ECO:0007669"/>
    <property type="project" value="UniProtKB-KW"/>
</dbReference>
<protein>
    <submittedName>
        <fullName evidence="8">Glucose-6-phosphate dehydrogenase</fullName>
    </submittedName>
</protein>
<dbReference type="Gene3D" id="3.30.360.10">
    <property type="entry name" value="Dihydrodipicolinate Reductase, domain 2"/>
    <property type="match status" value="1"/>
</dbReference>
<dbReference type="STRING" id="558173.CDOO_10025"/>
<dbReference type="Pfam" id="PF00479">
    <property type="entry name" value="G6PD_N"/>
    <property type="match status" value="1"/>
</dbReference>
<dbReference type="eggNOG" id="COG0364">
    <property type="taxonomic scope" value="Bacteria"/>
</dbReference>
<dbReference type="Proteomes" id="UP000029914">
    <property type="component" value="Chromosome"/>
</dbReference>
<feature type="domain" description="Glucose-6-phosphate dehydrogenase C-terminal" evidence="7">
    <location>
        <begin position="189"/>
        <end position="434"/>
    </location>
</feature>
<dbReference type="InterPro" id="IPR022674">
    <property type="entry name" value="G6P_DH_NAD-bd"/>
</dbReference>
<dbReference type="PRINTS" id="PR00079">
    <property type="entry name" value="G6PDHDRGNASE"/>
</dbReference>